<sequence>MSNHRDLVKKYSQIRVDNRLPSCDKIPNWEWFVDSNDNITGVTDQDGLDWFRLVKIIGPRNTIENVNNVYWVDVSEYGEILLSRIVRDNNVYFNDGNGWFYNGADFVTLPLRWKNGRFMYHPALHIPKIEQTYYTDPRCLTDISRKHKPINCPSKHASLCYHRDTTLDNSNDTDFVYDSPNSLFSSKTNKNKKKSETSIYVPMNKKTQDIPFYDIVLPSLPGPPLVPRHMIPVPPIPEKYQPGRSRHIPPVPAPPIPPESPPPPLPRACSLLALHGIVRREQPDEDLNYDDPYDIVTLDPHAIRARVSLPPGNFHMPVLSTSVKKYPLFKPTVLKSCMKISLVESEDKGVSVDNEPTFDPETGLKHVHDVNKYVPPPSSFRDAIQKKRDAFKILKCKHPDEVEAYVTHKIYQHNYVYEGWHLSTTEQF</sequence>
<proteinExistence type="predicted"/>
<dbReference type="RefSeq" id="YP_009162445.1">
    <property type="nucleotide sequence ID" value="NC_027707.1"/>
</dbReference>
<dbReference type="GeneID" id="25392240"/>
<protein>
    <submittedName>
        <fullName evidence="1">Uncharacterized protein</fullName>
    </submittedName>
</protein>
<reference evidence="1 2" key="1">
    <citation type="journal article" date="2015" name="J. Virol.">
        <title>Salmon gill poxvirus, the deepest representative of the Chordopoxvirinae.</title>
        <authorList>
            <person name="Gjessing M.C."/>
            <person name="Yutin N."/>
            <person name="Tengs T."/>
            <person name="Senkevich T."/>
            <person name="Koonin E.V."/>
            <person name="Ronning H.P."/>
            <person name="Alarson M."/>
            <person name="Ylving S."/>
            <person name="Lie K.-I."/>
            <person name="Saure B."/>
            <person name="Tran L."/>
            <person name="Moss B."/>
            <person name="Dale O.B."/>
        </authorList>
    </citation>
    <scope>NUCLEOTIDE SEQUENCE [LARGE SCALE GENOMIC DNA]</scope>
    <source>
        <strain evidence="1">2012-04-F277-L3G</strain>
    </source>
</reference>
<organism evidence="1 2">
    <name type="scientific">Salmon gill poxvirus</name>
    <dbReference type="NCBI Taxonomy" id="1680908"/>
    <lineage>
        <taxon>Viruses</taxon>
        <taxon>Varidnaviria</taxon>
        <taxon>Bamfordvirae</taxon>
        <taxon>Nucleocytoviricota</taxon>
        <taxon>Pokkesviricetes</taxon>
        <taxon>Chitovirales</taxon>
        <taxon>Poxviridae</taxon>
        <taxon>Chordopoxvirinae</taxon>
        <taxon>Salmonpoxvirus</taxon>
        <taxon>Salmonpoxvirus gillpox</taxon>
        <taxon>Salmon gillpox virus</taxon>
    </lineage>
</organism>
<dbReference type="KEGG" id="vg:25392240"/>
<gene>
    <name evidence="1" type="ORF">SGPV073</name>
</gene>
<keyword evidence="2" id="KW-1185">Reference proteome</keyword>
<dbReference type="EMBL" id="KT159937">
    <property type="protein sequence ID" value="AKR04197.1"/>
    <property type="molecule type" value="Genomic_DNA"/>
</dbReference>
<dbReference type="Proteomes" id="UP000105007">
    <property type="component" value="Segment"/>
</dbReference>
<evidence type="ECO:0000313" key="2">
    <source>
        <dbReference type="Proteomes" id="UP000105007"/>
    </source>
</evidence>
<name>A0A0H4Y1B0_9POXV</name>
<evidence type="ECO:0000313" key="1">
    <source>
        <dbReference type="EMBL" id="AKR04197.1"/>
    </source>
</evidence>
<accession>A0A0H4Y1B0</accession>